<feature type="domain" description="DAGKc" evidence="1">
    <location>
        <begin position="1"/>
        <end position="46"/>
    </location>
</feature>
<dbReference type="InterPro" id="IPR016064">
    <property type="entry name" value="NAD/diacylglycerol_kinase_sf"/>
</dbReference>
<sequence>MGIIPAGSTDTIVISTTGARDPVTSAMQIILGKRIQLDITRVVSWKSSSKSPEEAPCVRYIASFAGYGFYGDLIKESESHRWMGPVRYDYSGTRVFMRHRSYEAEVAFVRVPDETVTDATKSDLADGQTNAAGNPKEEICRVNCALCADGTEMSSHTNPQLPRWLKVKGLFLGVGAAVMSCRNEKAPDGVVANAHLADGFLHLVLIRDCSRASFLRHLLQLNRKGAKPLDFKFVEHYKTSAFTFVSHGEESIWNVDGEPFPAHQLSAQ</sequence>
<organism evidence="2 3">
    <name type="scientific">Taxus chinensis</name>
    <name type="common">Chinese yew</name>
    <name type="synonym">Taxus wallichiana var. chinensis</name>
    <dbReference type="NCBI Taxonomy" id="29808"/>
    <lineage>
        <taxon>Eukaryota</taxon>
        <taxon>Viridiplantae</taxon>
        <taxon>Streptophyta</taxon>
        <taxon>Embryophyta</taxon>
        <taxon>Tracheophyta</taxon>
        <taxon>Spermatophyta</taxon>
        <taxon>Pinopsida</taxon>
        <taxon>Pinidae</taxon>
        <taxon>Conifers II</taxon>
        <taxon>Cupressales</taxon>
        <taxon>Taxaceae</taxon>
        <taxon>Taxus</taxon>
    </lineage>
</organism>
<dbReference type="AlphaFoldDB" id="A0AA38CGW8"/>
<evidence type="ECO:0000313" key="2">
    <source>
        <dbReference type="EMBL" id="KAH9300060.1"/>
    </source>
</evidence>
<dbReference type="OMA" id="CRVNCTV"/>
<comment type="caution">
    <text evidence="2">The sequence shown here is derived from an EMBL/GenBank/DDBJ whole genome shotgun (WGS) entry which is preliminary data.</text>
</comment>
<dbReference type="PROSITE" id="PS50146">
    <property type="entry name" value="DAGK"/>
    <property type="match status" value="1"/>
</dbReference>
<evidence type="ECO:0000259" key="1">
    <source>
        <dbReference type="PROSITE" id="PS50146"/>
    </source>
</evidence>
<protein>
    <recommendedName>
        <fullName evidence="1">DAGKc domain-containing protein</fullName>
    </recommendedName>
</protein>
<evidence type="ECO:0000313" key="3">
    <source>
        <dbReference type="Proteomes" id="UP000824469"/>
    </source>
</evidence>
<dbReference type="GO" id="GO:0006672">
    <property type="term" value="P:ceramide metabolic process"/>
    <property type="evidence" value="ECO:0007669"/>
    <property type="project" value="TreeGrafter"/>
</dbReference>
<proteinExistence type="predicted"/>
<dbReference type="EMBL" id="JAHRHJ020000009">
    <property type="protein sequence ID" value="KAH9300060.1"/>
    <property type="molecule type" value="Genomic_DNA"/>
</dbReference>
<dbReference type="Proteomes" id="UP000824469">
    <property type="component" value="Unassembled WGS sequence"/>
</dbReference>
<dbReference type="Gene3D" id="2.60.200.40">
    <property type="match status" value="1"/>
</dbReference>
<dbReference type="GO" id="GO:0001729">
    <property type="term" value="F:ceramide kinase activity"/>
    <property type="evidence" value="ECO:0007669"/>
    <property type="project" value="TreeGrafter"/>
</dbReference>
<dbReference type="InterPro" id="IPR001206">
    <property type="entry name" value="Diacylglycerol_kinase_cat_dom"/>
</dbReference>
<name>A0AA38CGW8_TAXCH</name>
<dbReference type="InterPro" id="IPR050187">
    <property type="entry name" value="Lipid_Phosphate_FormReg"/>
</dbReference>
<dbReference type="InterPro" id="IPR045363">
    <property type="entry name" value="CERK_C"/>
</dbReference>
<accession>A0AA38CGW8</accession>
<reference evidence="2 3" key="1">
    <citation type="journal article" date="2021" name="Nat. Plants">
        <title>The Taxus genome provides insights into paclitaxel biosynthesis.</title>
        <authorList>
            <person name="Xiong X."/>
            <person name="Gou J."/>
            <person name="Liao Q."/>
            <person name="Li Y."/>
            <person name="Zhou Q."/>
            <person name="Bi G."/>
            <person name="Li C."/>
            <person name="Du R."/>
            <person name="Wang X."/>
            <person name="Sun T."/>
            <person name="Guo L."/>
            <person name="Liang H."/>
            <person name="Lu P."/>
            <person name="Wu Y."/>
            <person name="Zhang Z."/>
            <person name="Ro D.K."/>
            <person name="Shang Y."/>
            <person name="Huang S."/>
            <person name="Yan J."/>
        </authorList>
    </citation>
    <scope>NUCLEOTIDE SEQUENCE [LARGE SCALE GENOMIC DNA]</scope>
    <source>
        <strain evidence="2">Ta-2019</strain>
    </source>
</reference>
<dbReference type="PANTHER" id="PTHR12358">
    <property type="entry name" value="SPHINGOSINE KINASE"/>
    <property type="match status" value="1"/>
</dbReference>
<dbReference type="SUPFAM" id="SSF111331">
    <property type="entry name" value="NAD kinase/diacylglycerol kinase-like"/>
    <property type="match status" value="1"/>
</dbReference>
<feature type="non-terminal residue" evidence="2">
    <location>
        <position position="268"/>
    </location>
</feature>
<dbReference type="PANTHER" id="PTHR12358:SF6">
    <property type="entry name" value="CERAMIDE KINASE"/>
    <property type="match status" value="1"/>
</dbReference>
<dbReference type="GO" id="GO:0016020">
    <property type="term" value="C:membrane"/>
    <property type="evidence" value="ECO:0007669"/>
    <property type="project" value="GOC"/>
</dbReference>
<gene>
    <name evidence="2" type="ORF">KI387_011643</name>
</gene>
<keyword evidence="3" id="KW-1185">Reference proteome</keyword>
<dbReference type="Pfam" id="PF19280">
    <property type="entry name" value="CERK_C"/>
    <property type="match status" value="1"/>
</dbReference>